<dbReference type="AlphaFoldDB" id="A0A8J2XHT6"/>
<keyword evidence="2" id="KW-0378">Hydrolase</keyword>
<dbReference type="EMBL" id="BMEV01000107">
    <property type="protein sequence ID" value="GFZ91014.1"/>
    <property type="molecule type" value="Genomic_DNA"/>
</dbReference>
<dbReference type="Gene3D" id="3.40.710.10">
    <property type="entry name" value="DD-peptidase/beta-lactamase superfamily"/>
    <property type="match status" value="2"/>
</dbReference>
<evidence type="ECO:0000313" key="4">
    <source>
        <dbReference type="EMBL" id="GFZ91014.1"/>
    </source>
</evidence>
<evidence type="ECO:0000256" key="3">
    <source>
        <dbReference type="SAM" id="Phobius"/>
    </source>
</evidence>
<proteinExistence type="inferred from homology"/>
<dbReference type="PANTHER" id="PTHR30023:SF0">
    <property type="entry name" value="PENICILLIN-SENSITIVE CARBOXYPEPTIDASE A"/>
    <property type="match status" value="1"/>
</dbReference>
<keyword evidence="3" id="KW-0812">Transmembrane</keyword>
<evidence type="ECO:0000256" key="1">
    <source>
        <dbReference type="ARBA" id="ARBA00006096"/>
    </source>
</evidence>
<dbReference type="GO" id="GO:0004185">
    <property type="term" value="F:serine-type carboxypeptidase activity"/>
    <property type="evidence" value="ECO:0007669"/>
    <property type="project" value="InterPro"/>
</dbReference>
<feature type="transmembrane region" description="Helical" evidence="3">
    <location>
        <begin position="7"/>
        <end position="25"/>
    </location>
</feature>
<dbReference type="PANTHER" id="PTHR30023">
    <property type="entry name" value="D-ALANYL-D-ALANINE CARBOXYPEPTIDASE"/>
    <property type="match status" value="1"/>
</dbReference>
<dbReference type="PRINTS" id="PR00922">
    <property type="entry name" value="DADACBPTASE3"/>
</dbReference>
<dbReference type="RefSeq" id="WP_229733699.1">
    <property type="nucleotide sequence ID" value="NZ_BMEV01000107.1"/>
</dbReference>
<keyword evidence="4" id="KW-0121">Carboxypeptidase</keyword>
<dbReference type="Pfam" id="PF02113">
    <property type="entry name" value="Peptidase_S13"/>
    <property type="match status" value="1"/>
</dbReference>
<dbReference type="InterPro" id="IPR012338">
    <property type="entry name" value="Beta-lactam/transpept-like"/>
</dbReference>
<reference evidence="4" key="2">
    <citation type="submission" date="2020-09" db="EMBL/GenBank/DDBJ databases">
        <authorList>
            <person name="Sun Q."/>
            <person name="Zhou Y."/>
        </authorList>
    </citation>
    <scope>NUCLEOTIDE SEQUENCE</scope>
    <source>
        <strain evidence="4">CGMCC 1.12360</strain>
    </source>
</reference>
<name>A0A8J2XHT6_9BACI</name>
<keyword evidence="3" id="KW-0472">Membrane</keyword>
<dbReference type="GO" id="GO:0006508">
    <property type="term" value="P:proteolysis"/>
    <property type="evidence" value="ECO:0007669"/>
    <property type="project" value="InterPro"/>
</dbReference>
<keyword evidence="3" id="KW-1133">Transmembrane helix</keyword>
<reference evidence="4" key="1">
    <citation type="journal article" date="2014" name="Int. J. Syst. Evol. Microbiol.">
        <title>Complete genome sequence of Corynebacterium casei LMG S-19264T (=DSM 44701T), isolated from a smear-ripened cheese.</title>
        <authorList>
            <consortium name="US DOE Joint Genome Institute (JGI-PGF)"/>
            <person name="Walter F."/>
            <person name="Albersmeier A."/>
            <person name="Kalinowski J."/>
            <person name="Ruckert C."/>
        </authorList>
    </citation>
    <scope>NUCLEOTIDE SEQUENCE</scope>
    <source>
        <strain evidence="4">CGMCC 1.12360</strain>
    </source>
</reference>
<gene>
    <name evidence="4" type="primary">dacC</name>
    <name evidence="4" type="ORF">GCM10010978_32250</name>
</gene>
<dbReference type="SUPFAM" id="SSF56601">
    <property type="entry name" value="beta-lactamase/transpeptidase-like"/>
    <property type="match status" value="1"/>
</dbReference>
<protein>
    <submittedName>
        <fullName evidence="4">D-alanyl-D-alanine carboxypeptidase DacC</fullName>
    </submittedName>
</protein>
<evidence type="ECO:0000256" key="2">
    <source>
        <dbReference type="ARBA" id="ARBA00022801"/>
    </source>
</evidence>
<dbReference type="Gene3D" id="3.50.80.20">
    <property type="entry name" value="D-Ala-D-Ala carboxypeptidase C, peptidase S13"/>
    <property type="match status" value="1"/>
</dbReference>
<keyword evidence="5" id="KW-1185">Reference proteome</keyword>
<dbReference type="GO" id="GO:0000270">
    <property type="term" value="P:peptidoglycan metabolic process"/>
    <property type="evidence" value="ECO:0007669"/>
    <property type="project" value="TreeGrafter"/>
</dbReference>
<comment type="caution">
    <text evidence="4">The sequence shown here is derived from an EMBL/GenBank/DDBJ whole genome shotgun (WGS) entry which is preliminary data.</text>
</comment>
<keyword evidence="4" id="KW-0645">Protease</keyword>
<comment type="similarity">
    <text evidence="1">Belongs to the peptidase S13 family.</text>
</comment>
<accession>A0A8J2XHT6</accession>
<evidence type="ECO:0000313" key="5">
    <source>
        <dbReference type="Proteomes" id="UP000602050"/>
    </source>
</evidence>
<dbReference type="InterPro" id="IPR000667">
    <property type="entry name" value="Peptidase_S13"/>
</dbReference>
<dbReference type="NCBIfam" id="TIGR00666">
    <property type="entry name" value="PBP4"/>
    <property type="match status" value="1"/>
</dbReference>
<sequence length="514" mass="56468">MNGPKRLFLFITIIILISGISSLLFQEKKEGEVMEMTPDKPVFTEAISAEETDTLDEKIGKVLADQRLKGSQTGISIRRKDTGEEIYQYFGELRLHPASNMKVLTAIGALEVLGQDHQFETLILTDGEIQGKVLKGNLYIKGKGDPTLQREDLEQFALELKEKGIGAIDGNIVGDDEWYDDVRLSQDLNWSDEPFFTGAQVSALTVSPDNDYDAGTVIVEVSPGDGEKATVNVIPANDYVTIENRTTMVASGGARDITVERKHGENTIIVEGTVPKDSPVYRSWASVWEPTGLAVHLFAKELEKQGIELSANTKLTRGKTPENAQLLTKKTSIPLSELLVPFMKLSNNGHGEVLIKEMGKKIQNEGSWDAGLAVLEETVAKFGADTSTLLLRDGSGMSHKNLIPASELTKLLYEIQEQSWFSVFLKSLPVAGEPERMVGGTLRNRLTSEPLRGKVVAKTGSLTGVFTLAGYITALDGSEWIFAILNNNYIVDDGEIAEIQDKIAEIIITHFRNE</sequence>
<dbReference type="Proteomes" id="UP000602050">
    <property type="component" value="Unassembled WGS sequence"/>
</dbReference>
<organism evidence="4 5">
    <name type="scientific">Compostibacillus humi</name>
    <dbReference type="NCBI Taxonomy" id="1245525"/>
    <lineage>
        <taxon>Bacteria</taxon>
        <taxon>Bacillati</taxon>
        <taxon>Bacillota</taxon>
        <taxon>Bacilli</taxon>
        <taxon>Bacillales</taxon>
        <taxon>Bacillaceae</taxon>
        <taxon>Compostibacillus</taxon>
    </lineage>
</organism>